<dbReference type="InterPro" id="IPR003653">
    <property type="entry name" value="Peptidase_C48_C"/>
</dbReference>
<dbReference type="Pfam" id="PF02902">
    <property type="entry name" value="Peptidase_C48"/>
    <property type="match status" value="1"/>
</dbReference>
<evidence type="ECO:0000259" key="4">
    <source>
        <dbReference type="PROSITE" id="PS50600"/>
    </source>
</evidence>
<keyword evidence="6" id="KW-1185">Reference proteome</keyword>
<comment type="similarity">
    <text evidence="1">Belongs to the peptidase C48 family.</text>
</comment>
<keyword evidence="3" id="KW-0378">Hydrolase</keyword>
<dbReference type="EMBL" id="JAINDJ010000005">
    <property type="protein sequence ID" value="KAG9447314.1"/>
    <property type="molecule type" value="Genomic_DNA"/>
</dbReference>
<dbReference type="GO" id="GO:0008234">
    <property type="term" value="F:cysteine-type peptidase activity"/>
    <property type="evidence" value="ECO:0007669"/>
    <property type="project" value="InterPro"/>
</dbReference>
<sequence length="275" mass="30915">MTVAQTVKKCPRKRKVCFKYLSPPHDGTKWRKAGKWVRQMAVEEAKAMVGSEPHVPYNLLCDILTDELISGPVIEAYFDMLAARQESSPAGCRKCCFLSSCVHSFFTERAHEVNKRSARNLEGFLGKITTTTDLILLPSNNEMHWHLLVVKVAEKKIEWYNSMPEARLARPYAVDVASALKEEMVSRGFLDATDYELVTVEDHRQQKTGYDCEVESECDYGGAHGTNNGFKIFYLRPMSSRLSASPHGKWILSGSSPPVGSMPKWVQAAKVCVLH</sequence>
<evidence type="ECO:0000256" key="3">
    <source>
        <dbReference type="ARBA" id="ARBA00022801"/>
    </source>
</evidence>
<dbReference type="SUPFAM" id="SSF54001">
    <property type="entry name" value="Cysteine proteinases"/>
    <property type="match status" value="1"/>
</dbReference>
<protein>
    <recommendedName>
        <fullName evidence="4">Ubiquitin-like protease family profile domain-containing protein</fullName>
    </recommendedName>
</protein>
<dbReference type="Proteomes" id="UP000825729">
    <property type="component" value="Unassembled WGS sequence"/>
</dbReference>
<name>A0AAV7EF72_ARIFI</name>
<accession>A0AAV7EF72</accession>
<keyword evidence="2" id="KW-0645">Protease</keyword>
<comment type="caution">
    <text evidence="5">The sequence shown here is derived from an EMBL/GenBank/DDBJ whole genome shotgun (WGS) entry which is preliminary data.</text>
</comment>
<organism evidence="5 6">
    <name type="scientific">Aristolochia fimbriata</name>
    <name type="common">White veined hardy Dutchman's pipe vine</name>
    <dbReference type="NCBI Taxonomy" id="158543"/>
    <lineage>
        <taxon>Eukaryota</taxon>
        <taxon>Viridiplantae</taxon>
        <taxon>Streptophyta</taxon>
        <taxon>Embryophyta</taxon>
        <taxon>Tracheophyta</taxon>
        <taxon>Spermatophyta</taxon>
        <taxon>Magnoliopsida</taxon>
        <taxon>Magnoliidae</taxon>
        <taxon>Piperales</taxon>
        <taxon>Aristolochiaceae</taxon>
        <taxon>Aristolochia</taxon>
    </lineage>
</organism>
<dbReference type="InterPro" id="IPR038765">
    <property type="entry name" value="Papain-like_cys_pep_sf"/>
</dbReference>
<evidence type="ECO:0000313" key="6">
    <source>
        <dbReference type="Proteomes" id="UP000825729"/>
    </source>
</evidence>
<feature type="domain" description="Ubiquitin-like protease family profile" evidence="4">
    <location>
        <begin position="38"/>
        <end position="223"/>
    </location>
</feature>
<evidence type="ECO:0000313" key="5">
    <source>
        <dbReference type="EMBL" id="KAG9447314.1"/>
    </source>
</evidence>
<dbReference type="PROSITE" id="PS50600">
    <property type="entry name" value="ULP_PROTEASE"/>
    <property type="match status" value="1"/>
</dbReference>
<proteinExistence type="inferred from homology"/>
<reference evidence="5 6" key="1">
    <citation type="submission" date="2021-07" db="EMBL/GenBank/DDBJ databases">
        <title>The Aristolochia fimbriata genome: insights into angiosperm evolution, floral development and chemical biosynthesis.</title>
        <authorList>
            <person name="Jiao Y."/>
        </authorList>
    </citation>
    <scope>NUCLEOTIDE SEQUENCE [LARGE SCALE GENOMIC DNA]</scope>
    <source>
        <strain evidence="5">IBCAS-2021</strain>
        <tissue evidence="5">Leaf</tissue>
    </source>
</reference>
<evidence type="ECO:0000256" key="2">
    <source>
        <dbReference type="ARBA" id="ARBA00022670"/>
    </source>
</evidence>
<dbReference type="GO" id="GO:0006508">
    <property type="term" value="P:proteolysis"/>
    <property type="evidence" value="ECO:0007669"/>
    <property type="project" value="UniProtKB-KW"/>
</dbReference>
<gene>
    <name evidence="5" type="ORF">H6P81_013442</name>
</gene>
<evidence type="ECO:0000256" key="1">
    <source>
        <dbReference type="ARBA" id="ARBA00005234"/>
    </source>
</evidence>
<dbReference type="AlphaFoldDB" id="A0AAV7EF72"/>
<dbReference type="Gene3D" id="3.40.395.10">
    <property type="entry name" value="Adenoviral Proteinase, Chain A"/>
    <property type="match status" value="1"/>
</dbReference>